<dbReference type="InterPro" id="IPR055460">
    <property type="entry name" value="IFT52_central"/>
</dbReference>
<evidence type="ECO:0000313" key="4">
    <source>
        <dbReference type="Proteomes" id="UP000605970"/>
    </source>
</evidence>
<dbReference type="PANTHER" id="PTHR12969:SF7">
    <property type="entry name" value="INTRAFLAGELLAR TRANSPORT PROTEIN 52 HOMOLOG"/>
    <property type="match status" value="1"/>
</dbReference>
<dbReference type="GO" id="GO:0060271">
    <property type="term" value="P:cilium assembly"/>
    <property type="evidence" value="ECO:0007669"/>
    <property type="project" value="TreeGrafter"/>
</dbReference>
<dbReference type="GO" id="GO:0005814">
    <property type="term" value="C:centriole"/>
    <property type="evidence" value="ECO:0007669"/>
    <property type="project" value="TreeGrafter"/>
</dbReference>
<dbReference type="GO" id="GO:0030992">
    <property type="term" value="C:intraciliary transport particle B"/>
    <property type="evidence" value="ECO:0007669"/>
    <property type="project" value="TreeGrafter"/>
</dbReference>
<protein>
    <submittedName>
        <fullName evidence="3">Intraflagellar transport protein 52</fullName>
    </submittedName>
</protein>
<feature type="domain" description="IFT52 central" evidence="1">
    <location>
        <begin position="284"/>
        <end position="367"/>
    </location>
</feature>
<evidence type="ECO:0000259" key="1">
    <source>
        <dbReference type="Pfam" id="PF23352"/>
    </source>
</evidence>
<evidence type="ECO:0000313" key="3">
    <source>
        <dbReference type="EMBL" id="KAF7631148.1"/>
    </source>
</evidence>
<dbReference type="OrthoDB" id="5824366at2759"/>
<feature type="domain" description="IFT52 GIFT" evidence="2">
    <location>
        <begin position="7"/>
        <end position="267"/>
    </location>
</feature>
<dbReference type="Pfam" id="PF23352">
    <property type="entry name" value="IFT52_central"/>
    <property type="match status" value="1"/>
</dbReference>
<dbReference type="PANTHER" id="PTHR12969">
    <property type="entry name" value="NGD5/OSM-6/IFT52"/>
    <property type="match status" value="1"/>
</dbReference>
<proteinExistence type="predicted"/>
<reference evidence="3" key="1">
    <citation type="journal article" date="2020" name="Ecol. Evol.">
        <title>Genome structure and content of the rice root-knot nematode (Meloidogyne graminicola).</title>
        <authorList>
            <person name="Phan N.T."/>
            <person name="Danchin E.G.J."/>
            <person name="Klopp C."/>
            <person name="Perfus-Barbeoch L."/>
            <person name="Kozlowski D.K."/>
            <person name="Koutsovoulos G.D."/>
            <person name="Lopez-Roques C."/>
            <person name="Bouchez O."/>
            <person name="Zahm M."/>
            <person name="Besnard G."/>
            <person name="Bellafiore S."/>
        </authorList>
    </citation>
    <scope>NUCLEOTIDE SEQUENCE</scope>
    <source>
        <strain evidence="3">VN-18</strain>
    </source>
</reference>
<sequence length="514" mass="58825">MYSSNLIVFNQTKGEEYNIHVNFRQLHKQIRNGWEVETYQFDEITEANLTKCRIFVLPSPRLKFTEDEFSALRKFIQYGGSLFVLSSEGGEENNGTNINFLLEEFGISFNNGKELGLEFSLLEALISNGVINRTLPITAGIFQAQRSSISTFLPNISDKSFSNLHGDTEEDNNFSDSLEFIYPNGCTLNVNRKSISILSTGTVCYPISRPVCAFHYVKTEHGNGRLAVCGSVRMFVDDYFDKEDNSKIFDVILKFLSGSIELNQIDAAEPNITDYQPIPDNLLLSNKLKLCLQENEYDNNYFGDFIKLFDQSLSSISLEDWPEAKRIYERIGLKYEPLTLVIPTFQVPMPPYQPAVFPPQFRELPQPQLELINVTFDLQLRMKFSSRSLQTDVSTENELDMYIREASEILGINKILAEVLTGNDQKITSKRILDYVTRSLLEWKKSTAGMVSLRIMYNFYEEGDDLQLAHTYLPATDGSGIFVETESDWVRQQNSTDAIEEENYDQTLSEIYQD</sequence>
<dbReference type="Gene3D" id="6.10.250.2800">
    <property type="match status" value="1"/>
</dbReference>
<organism evidence="3 4">
    <name type="scientific">Meloidogyne graminicola</name>
    <dbReference type="NCBI Taxonomy" id="189291"/>
    <lineage>
        <taxon>Eukaryota</taxon>
        <taxon>Metazoa</taxon>
        <taxon>Ecdysozoa</taxon>
        <taxon>Nematoda</taxon>
        <taxon>Chromadorea</taxon>
        <taxon>Rhabditida</taxon>
        <taxon>Tylenchina</taxon>
        <taxon>Tylenchomorpha</taxon>
        <taxon>Tylenchoidea</taxon>
        <taxon>Meloidogynidae</taxon>
        <taxon>Meloidogyninae</taxon>
        <taxon>Meloidogyne</taxon>
    </lineage>
</organism>
<dbReference type="GO" id="GO:0005929">
    <property type="term" value="C:cilium"/>
    <property type="evidence" value="ECO:0007669"/>
    <property type="project" value="TreeGrafter"/>
</dbReference>
<dbReference type="GO" id="GO:0042073">
    <property type="term" value="P:intraciliary transport"/>
    <property type="evidence" value="ECO:0007669"/>
    <property type="project" value="TreeGrafter"/>
</dbReference>
<dbReference type="InterPro" id="IPR039975">
    <property type="entry name" value="IFT52"/>
</dbReference>
<dbReference type="Pfam" id="PF23355">
    <property type="entry name" value="IFT52_GIFT"/>
    <property type="match status" value="1"/>
</dbReference>
<dbReference type="Proteomes" id="UP000605970">
    <property type="component" value="Unassembled WGS sequence"/>
</dbReference>
<comment type="caution">
    <text evidence="3">The sequence shown here is derived from an EMBL/GenBank/DDBJ whole genome shotgun (WGS) entry which is preliminary data.</text>
</comment>
<name>A0A8S9ZF71_9BILA</name>
<keyword evidence="4" id="KW-1185">Reference proteome</keyword>
<accession>A0A8S9ZF71</accession>
<evidence type="ECO:0000259" key="2">
    <source>
        <dbReference type="Pfam" id="PF23355"/>
    </source>
</evidence>
<dbReference type="AlphaFoldDB" id="A0A8S9ZF71"/>
<dbReference type="InterPro" id="IPR055458">
    <property type="entry name" value="IFT52_GIFT"/>
</dbReference>
<dbReference type="EMBL" id="JABEBT010000116">
    <property type="protein sequence ID" value="KAF7631148.1"/>
    <property type="molecule type" value="Genomic_DNA"/>
</dbReference>
<gene>
    <name evidence="3" type="ORF">Mgra_00008589</name>
</gene>